<dbReference type="InterPro" id="IPR051219">
    <property type="entry name" value="Heterochromatin_chromo-domain"/>
</dbReference>
<dbReference type="InterPro" id="IPR056924">
    <property type="entry name" value="SH3_Tf2-1"/>
</dbReference>
<gene>
    <name evidence="4" type="ORF">O181_089577</name>
</gene>
<dbReference type="PANTHER" id="PTHR22812">
    <property type="entry name" value="CHROMOBOX PROTEIN"/>
    <property type="match status" value="1"/>
</dbReference>
<dbReference type="InterPro" id="IPR023780">
    <property type="entry name" value="Chromo_domain"/>
</dbReference>
<comment type="caution">
    <text evidence="4">The sequence shown here is derived from an EMBL/GenBank/DDBJ whole genome shotgun (WGS) entry which is preliminary data.</text>
</comment>
<evidence type="ECO:0000256" key="1">
    <source>
        <dbReference type="ARBA" id="ARBA00004123"/>
    </source>
</evidence>
<keyword evidence="2" id="KW-0539">Nucleus</keyword>
<keyword evidence="5" id="KW-1185">Reference proteome</keyword>
<organism evidence="4 5">
    <name type="scientific">Austropuccinia psidii MF-1</name>
    <dbReference type="NCBI Taxonomy" id="1389203"/>
    <lineage>
        <taxon>Eukaryota</taxon>
        <taxon>Fungi</taxon>
        <taxon>Dikarya</taxon>
        <taxon>Basidiomycota</taxon>
        <taxon>Pucciniomycotina</taxon>
        <taxon>Pucciniomycetes</taxon>
        <taxon>Pucciniales</taxon>
        <taxon>Sphaerophragmiaceae</taxon>
        <taxon>Austropuccinia</taxon>
    </lineage>
</organism>
<dbReference type="EMBL" id="AVOT02055295">
    <property type="protein sequence ID" value="MBW0549862.1"/>
    <property type="molecule type" value="Genomic_DNA"/>
</dbReference>
<dbReference type="SUPFAM" id="SSF54160">
    <property type="entry name" value="Chromo domain-like"/>
    <property type="match status" value="1"/>
</dbReference>
<dbReference type="GO" id="GO:0006338">
    <property type="term" value="P:chromatin remodeling"/>
    <property type="evidence" value="ECO:0007669"/>
    <property type="project" value="UniProtKB-ARBA"/>
</dbReference>
<evidence type="ECO:0000259" key="3">
    <source>
        <dbReference type="PROSITE" id="PS50013"/>
    </source>
</evidence>
<dbReference type="Pfam" id="PF24626">
    <property type="entry name" value="SH3_Tf2-1"/>
    <property type="match status" value="1"/>
</dbReference>
<sequence length="148" mass="17779">MVWISSKNIKSKIPTKRLSERWLNTFPIFKKLSTHSYQLKLLSKWKSIHPVFHTYLSEPVKTSSITNRHQEPPPTIIIKEEEEWEVTQILDSKLKRIKLWYLVEWKGVSQDPERSTWEPLENLNNFPEIVEYFHQLYPDKPGKYSKRA</sequence>
<evidence type="ECO:0000313" key="4">
    <source>
        <dbReference type="EMBL" id="MBW0549862.1"/>
    </source>
</evidence>
<evidence type="ECO:0000256" key="2">
    <source>
        <dbReference type="ARBA" id="ARBA00023242"/>
    </source>
</evidence>
<dbReference type="Pfam" id="PF00385">
    <property type="entry name" value="Chromo"/>
    <property type="match status" value="1"/>
</dbReference>
<dbReference type="InterPro" id="IPR000953">
    <property type="entry name" value="Chromo/chromo_shadow_dom"/>
</dbReference>
<protein>
    <recommendedName>
        <fullName evidence="3">Chromo domain-containing protein</fullName>
    </recommendedName>
</protein>
<feature type="domain" description="Chromo" evidence="3">
    <location>
        <begin position="84"/>
        <end position="135"/>
    </location>
</feature>
<dbReference type="GO" id="GO:0005634">
    <property type="term" value="C:nucleus"/>
    <property type="evidence" value="ECO:0007669"/>
    <property type="project" value="UniProtKB-SubCell"/>
</dbReference>
<comment type="subcellular location">
    <subcellularLocation>
        <location evidence="1">Nucleus</location>
    </subcellularLocation>
</comment>
<evidence type="ECO:0000313" key="5">
    <source>
        <dbReference type="Proteomes" id="UP000765509"/>
    </source>
</evidence>
<dbReference type="Proteomes" id="UP000765509">
    <property type="component" value="Unassembled WGS sequence"/>
</dbReference>
<dbReference type="PROSITE" id="PS50013">
    <property type="entry name" value="CHROMO_2"/>
    <property type="match status" value="1"/>
</dbReference>
<dbReference type="Gene3D" id="2.40.50.40">
    <property type="match status" value="1"/>
</dbReference>
<dbReference type="SMART" id="SM00298">
    <property type="entry name" value="CHROMO"/>
    <property type="match status" value="1"/>
</dbReference>
<proteinExistence type="predicted"/>
<dbReference type="InterPro" id="IPR016197">
    <property type="entry name" value="Chromo-like_dom_sf"/>
</dbReference>
<accession>A0A9Q3P6U8</accession>
<dbReference type="AlphaFoldDB" id="A0A9Q3P6U8"/>
<reference evidence="4" key="1">
    <citation type="submission" date="2021-03" db="EMBL/GenBank/DDBJ databases">
        <title>Draft genome sequence of rust myrtle Austropuccinia psidii MF-1, a brazilian biotype.</title>
        <authorList>
            <person name="Quecine M.C."/>
            <person name="Pachon D.M.R."/>
            <person name="Bonatelli M.L."/>
            <person name="Correr F.H."/>
            <person name="Franceschini L.M."/>
            <person name="Leite T.F."/>
            <person name="Margarido G.R.A."/>
            <person name="Almeida C.A."/>
            <person name="Ferrarezi J.A."/>
            <person name="Labate C.A."/>
        </authorList>
    </citation>
    <scope>NUCLEOTIDE SEQUENCE</scope>
    <source>
        <strain evidence="4">MF-1</strain>
    </source>
</reference>
<dbReference type="CDD" id="cd00024">
    <property type="entry name" value="CD_CSD"/>
    <property type="match status" value="1"/>
</dbReference>
<name>A0A9Q3P6U8_9BASI</name>